<dbReference type="Proteomes" id="UP000054477">
    <property type="component" value="Unassembled WGS sequence"/>
</dbReference>
<feature type="domain" description="DDE-1" evidence="1">
    <location>
        <begin position="15"/>
        <end position="82"/>
    </location>
</feature>
<keyword evidence="3" id="KW-1185">Reference proteome</keyword>
<proteinExistence type="predicted"/>
<dbReference type="GO" id="GO:0003676">
    <property type="term" value="F:nucleic acid binding"/>
    <property type="evidence" value="ECO:0007669"/>
    <property type="project" value="InterPro"/>
</dbReference>
<dbReference type="InterPro" id="IPR004875">
    <property type="entry name" value="DDE_SF_endonuclease_dom"/>
</dbReference>
<organism evidence="2 3">
    <name type="scientific">Laccaria amethystina LaAM-08-1</name>
    <dbReference type="NCBI Taxonomy" id="1095629"/>
    <lineage>
        <taxon>Eukaryota</taxon>
        <taxon>Fungi</taxon>
        <taxon>Dikarya</taxon>
        <taxon>Basidiomycota</taxon>
        <taxon>Agaricomycotina</taxon>
        <taxon>Agaricomycetes</taxon>
        <taxon>Agaricomycetidae</taxon>
        <taxon>Agaricales</taxon>
        <taxon>Agaricineae</taxon>
        <taxon>Hydnangiaceae</taxon>
        <taxon>Laccaria</taxon>
    </lineage>
</organism>
<feature type="non-terminal residue" evidence="2">
    <location>
        <position position="120"/>
    </location>
</feature>
<protein>
    <recommendedName>
        <fullName evidence="1">DDE-1 domain-containing protein</fullName>
    </recommendedName>
</protein>
<dbReference type="HOGENOM" id="CLU_013929_2_4_1"/>
<evidence type="ECO:0000313" key="3">
    <source>
        <dbReference type="Proteomes" id="UP000054477"/>
    </source>
</evidence>
<dbReference type="EMBL" id="KN839219">
    <property type="protein sequence ID" value="KIJ90310.1"/>
    <property type="molecule type" value="Genomic_DNA"/>
</dbReference>
<accession>A0A0C9WLI0</accession>
<dbReference type="Pfam" id="PF03184">
    <property type="entry name" value="DDE_1"/>
    <property type="match status" value="1"/>
</dbReference>
<evidence type="ECO:0000313" key="2">
    <source>
        <dbReference type="EMBL" id="KIJ90310.1"/>
    </source>
</evidence>
<reference evidence="3" key="2">
    <citation type="submission" date="2015-01" db="EMBL/GenBank/DDBJ databases">
        <title>Evolutionary Origins and Diversification of the Mycorrhizal Mutualists.</title>
        <authorList>
            <consortium name="DOE Joint Genome Institute"/>
            <consortium name="Mycorrhizal Genomics Consortium"/>
            <person name="Kohler A."/>
            <person name="Kuo A."/>
            <person name="Nagy L.G."/>
            <person name="Floudas D."/>
            <person name="Copeland A."/>
            <person name="Barry K.W."/>
            <person name="Cichocki N."/>
            <person name="Veneault-Fourrey C."/>
            <person name="LaButti K."/>
            <person name="Lindquist E.A."/>
            <person name="Lipzen A."/>
            <person name="Lundell T."/>
            <person name="Morin E."/>
            <person name="Murat C."/>
            <person name="Riley R."/>
            <person name="Ohm R."/>
            <person name="Sun H."/>
            <person name="Tunlid A."/>
            <person name="Henrissat B."/>
            <person name="Grigoriev I.V."/>
            <person name="Hibbett D.S."/>
            <person name="Martin F."/>
        </authorList>
    </citation>
    <scope>NUCLEOTIDE SEQUENCE [LARGE SCALE GENOMIC DNA]</scope>
    <source>
        <strain evidence="3">LaAM-08-1</strain>
    </source>
</reference>
<sequence length="120" mass="13833">MKDFVNFAASQRICDKPIVLNYDGHDSHETVEMQRIAFDNGIILFAFPSKTTHKTQPLDVSVFSAVQDAWSYRCDKRVAEGITMDRYNVIHEYLQVRHVVTPELIKTAFRKTGIYPLNPD</sequence>
<gene>
    <name evidence="2" type="ORF">K443DRAFT_76447</name>
</gene>
<evidence type="ECO:0000259" key="1">
    <source>
        <dbReference type="Pfam" id="PF03184"/>
    </source>
</evidence>
<dbReference type="STRING" id="1095629.A0A0C9WLI0"/>
<reference evidence="2 3" key="1">
    <citation type="submission" date="2014-04" db="EMBL/GenBank/DDBJ databases">
        <authorList>
            <consortium name="DOE Joint Genome Institute"/>
            <person name="Kuo A."/>
            <person name="Kohler A."/>
            <person name="Nagy L.G."/>
            <person name="Floudas D."/>
            <person name="Copeland A."/>
            <person name="Barry K.W."/>
            <person name="Cichocki N."/>
            <person name="Veneault-Fourrey C."/>
            <person name="LaButti K."/>
            <person name="Lindquist E.A."/>
            <person name="Lipzen A."/>
            <person name="Lundell T."/>
            <person name="Morin E."/>
            <person name="Murat C."/>
            <person name="Sun H."/>
            <person name="Tunlid A."/>
            <person name="Henrissat B."/>
            <person name="Grigoriev I.V."/>
            <person name="Hibbett D.S."/>
            <person name="Martin F."/>
            <person name="Nordberg H.P."/>
            <person name="Cantor M.N."/>
            <person name="Hua S.X."/>
        </authorList>
    </citation>
    <scope>NUCLEOTIDE SEQUENCE [LARGE SCALE GENOMIC DNA]</scope>
    <source>
        <strain evidence="2 3">LaAM-08-1</strain>
    </source>
</reference>
<name>A0A0C9WLI0_9AGAR</name>
<dbReference type="AlphaFoldDB" id="A0A0C9WLI0"/>
<dbReference type="OrthoDB" id="3064354at2759"/>